<dbReference type="InterPro" id="IPR038678">
    <property type="entry name" value="Spondin_N_sf"/>
</dbReference>
<dbReference type="Pfam" id="PF06468">
    <property type="entry name" value="Spond_N"/>
    <property type="match status" value="1"/>
</dbReference>
<evidence type="ECO:0000313" key="2">
    <source>
        <dbReference type="EMBL" id="BDD01017.1"/>
    </source>
</evidence>
<proteinExistence type="predicted"/>
<keyword evidence="3" id="KW-1185">Reference proteome</keyword>
<evidence type="ECO:0000313" key="3">
    <source>
        <dbReference type="Proteomes" id="UP001354989"/>
    </source>
</evidence>
<dbReference type="PROSITE" id="PS51020">
    <property type="entry name" value="SPONDIN"/>
    <property type="match status" value="1"/>
</dbReference>
<keyword evidence="2" id="KW-0614">Plasmid</keyword>
<accession>A0ABM7VJ60</accession>
<evidence type="ECO:0000259" key="1">
    <source>
        <dbReference type="PROSITE" id="PS51020"/>
    </source>
</evidence>
<protein>
    <recommendedName>
        <fullName evidence="1">Spondin domain-containing protein</fullName>
    </recommendedName>
</protein>
<dbReference type="Gene3D" id="2.60.40.2130">
    <property type="entry name" value="F-spondin domain"/>
    <property type="match status" value="1"/>
</dbReference>
<feature type="domain" description="Spondin" evidence="1">
    <location>
        <begin position="31"/>
        <end position="222"/>
    </location>
</feature>
<dbReference type="InterPro" id="IPR009465">
    <property type="entry name" value="Spondin_N"/>
</dbReference>
<name>A0ABM7VJ60_9BACT</name>
<dbReference type="RefSeq" id="WP_338398224.1">
    <property type="nucleotide sequence ID" value="NZ_AP025293.1"/>
</dbReference>
<gene>
    <name evidence="2" type="ORF">PEPS_32970</name>
</gene>
<organism evidence="2 3">
    <name type="scientific">Persicobacter psychrovividus</name>
    <dbReference type="NCBI Taxonomy" id="387638"/>
    <lineage>
        <taxon>Bacteria</taxon>
        <taxon>Pseudomonadati</taxon>
        <taxon>Bacteroidota</taxon>
        <taxon>Cytophagia</taxon>
        <taxon>Cytophagales</taxon>
        <taxon>Persicobacteraceae</taxon>
        <taxon>Persicobacter</taxon>
    </lineage>
</organism>
<reference evidence="2 3" key="1">
    <citation type="submission" date="2021-12" db="EMBL/GenBank/DDBJ databases">
        <title>Genome sequencing of bacteria with rrn-lacking chromosome and rrn-plasmid.</title>
        <authorList>
            <person name="Anda M."/>
            <person name="Iwasaki W."/>
        </authorList>
    </citation>
    <scope>NUCLEOTIDE SEQUENCE [LARGE SCALE GENOMIC DNA]</scope>
    <source>
        <strain evidence="2 3">NBRC 101262</strain>
        <plasmid evidence="2 3">pPP1</plasmid>
    </source>
</reference>
<sequence>MTKNYTPFLLIGIILLFACDRNPRQMTFQNSMISETPEVSATYLVTITGQWTKDNFPDHYPAHPAFSNFVGMTHPSTVQLYRMQKETPNGLSEFIVNNDAKKLQRHIKSLINAGNAGELIYSPALDSGNASVSFNLTVDETNSLVSVLGSISPSPDWFVGLRNISLLKDGYFVSNLTLNMNSYDAGLNGGQSFGDDEMEMREKGHIVPLSGFPFSASDEQTPVLAKITFTKK</sequence>
<dbReference type="PROSITE" id="PS51257">
    <property type="entry name" value="PROKAR_LIPOPROTEIN"/>
    <property type="match status" value="1"/>
</dbReference>
<dbReference type="Proteomes" id="UP001354989">
    <property type="component" value="Plasmid pPP1"/>
</dbReference>
<dbReference type="EMBL" id="AP025293">
    <property type="protein sequence ID" value="BDD01017.1"/>
    <property type="molecule type" value="Genomic_DNA"/>
</dbReference>
<geneLocation type="plasmid" evidence="2 3">
    <name>pPP1</name>
</geneLocation>
<dbReference type="NCBIfam" id="NF038123">
    <property type="entry name" value="NF038123_dom"/>
    <property type="match status" value="1"/>
</dbReference>